<comment type="subunit">
    <text evidence="5">Homotetramer.</text>
</comment>
<feature type="region of interest" description="Disordered" evidence="14">
    <location>
        <begin position="329"/>
        <end position="417"/>
    </location>
</feature>
<keyword evidence="8" id="KW-0479">Metal-binding</keyword>
<dbReference type="PRINTS" id="PR01703">
    <property type="entry name" value="MNSODISMTASE"/>
</dbReference>
<dbReference type="FunFam" id="3.55.40.20:FF:000004">
    <property type="entry name" value="Superoxide dismutase [Fe]"/>
    <property type="match status" value="1"/>
</dbReference>
<feature type="domain" description="BTB" evidence="15">
    <location>
        <begin position="259"/>
        <end position="319"/>
    </location>
</feature>
<evidence type="ECO:0000256" key="9">
    <source>
        <dbReference type="ARBA" id="ARBA00022946"/>
    </source>
</evidence>
<organism evidence="16 17">
    <name type="scientific">Colletotrichum karsti</name>
    <dbReference type="NCBI Taxonomy" id="1095194"/>
    <lineage>
        <taxon>Eukaryota</taxon>
        <taxon>Fungi</taxon>
        <taxon>Dikarya</taxon>
        <taxon>Ascomycota</taxon>
        <taxon>Pezizomycotina</taxon>
        <taxon>Sordariomycetes</taxon>
        <taxon>Hypocreomycetidae</taxon>
        <taxon>Glomerellales</taxon>
        <taxon>Glomerellaceae</taxon>
        <taxon>Colletotrichum</taxon>
        <taxon>Colletotrichum boninense species complex</taxon>
    </lineage>
</organism>
<reference evidence="16" key="2">
    <citation type="submission" date="2020-11" db="EMBL/GenBank/DDBJ databases">
        <title>Whole genome sequencing of Colletotrichum sp.</title>
        <authorList>
            <person name="Li H."/>
        </authorList>
    </citation>
    <scope>NUCLEOTIDE SEQUENCE</scope>
    <source>
        <strain evidence="16">CkLH20</strain>
    </source>
</reference>
<dbReference type="CDD" id="cd18186">
    <property type="entry name" value="BTB_POZ_ZBTB_KLHL-like"/>
    <property type="match status" value="1"/>
</dbReference>
<proteinExistence type="inferred from homology"/>
<dbReference type="Gene3D" id="3.30.710.10">
    <property type="entry name" value="Potassium Channel Kv1.1, Chain A"/>
    <property type="match status" value="1"/>
</dbReference>
<dbReference type="Pfam" id="PF02777">
    <property type="entry name" value="Sod_Fe_C"/>
    <property type="match status" value="1"/>
</dbReference>
<dbReference type="InterPro" id="IPR001189">
    <property type="entry name" value="Mn/Fe_SOD"/>
</dbReference>
<evidence type="ECO:0000256" key="13">
    <source>
        <dbReference type="ARBA" id="ARBA00049204"/>
    </source>
</evidence>
<feature type="compositionally biased region" description="Basic and acidic residues" evidence="14">
    <location>
        <begin position="357"/>
        <end position="372"/>
    </location>
</feature>
<keyword evidence="11" id="KW-0496">Mitochondrion</keyword>
<dbReference type="Pfam" id="PF00651">
    <property type="entry name" value="BTB"/>
    <property type="match status" value="1"/>
</dbReference>
<evidence type="ECO:0000256" key="3">
    <source>
        <dbReference type="ARBA" id="ARBA00004305"/>
    </source>
</evidence>
<comment type="subcellular location">
    <subcellularLocation>
        <location evidence="3">Mitochondrion matrix</location>
    </subcellularLocation>
</comment>
<dbReference type="InterPro" id="IPR019833">
    <property type="entry name" value="Mn/Fe_SOD_BS"/>
</dbReference>
<dbReference type="Gene3D" id="1.10.287.990">
    <property type="entry name" value="Fe,Mn superoxide dismutase (SOD) domain"/>
    <property type="match status" value="1"/>
</dbReference>
<evidence type="ECO:0000256" key="5">
    <source>
        <dbReference type="ARBA" id="ARBA00011881"/>
    </source>
</evidence>
<keyword evidence="10" id="KW-0560">Oxidoreductase</keyword>
<comment type="caution">
    <text evidence="16">The sequence shown here is derived from an EMBL/GenBank/DDBJ whole genome shotgun (WGS) entry which is preliminary data.</text>
</comment>
<dbReference type="SUPFAM" id="SSF54719">
    <property type="entry name" value="Fe,Mn superoxide dismutase (SOD), C-terminal domain"/>
    <property type="match status" value="1"/>
</dbReference>
<dbReference type="FunFam" id="1.10.287.990:FF:000001">
    <property type="entry name" value="Superoxide dismutase"/>
    <property type="match status" value="1"/>
</dbReference>
<dbReference type="EMBL" id="JAATWM020000073">
    <property type="protein sequence ID" value="KAF9869403.1"/>
    <property type="molecule type" value="Genomic_DNA"/>
</dbReference>
<dbReference type="InterPro" id="IPR011333">
    <property type="entry name" value="SKP1/BTB/POZ_sf"/>
</dbReference>
<dbReference type="EC" id="1.15.1.1" evidence="6"/>
<evidence type="ECO:0000313" key="16">
    <source>
        <dbReference type="EMBL" id="KAF9869403.1"/>
    </source>
</evidence>
<dbReference type="GO" id="GO:0004784">
    <property type="term" value="F:superoxide dismutase activity"/>
    <property type="evidence" value="ECO:0007669"/>
    <property type="project" value="UniProtKB-EC"/>
</dbReference>
<feature type="compositionally biased region" description="Basic residues" evidence="14">
    <location>
        <begin position="388"/>
        <end position="398"/>
    </location>
</feature>
<dbReference type="InterPro" id="IPR019832">
    <property type="entry name" value="Mn/Fe_SOD_C"/>
</dbReference>
<dbReference type="PANTHER" id="PTHR11404">
    <property type="entry name" value="SUPEROXIDE DISMUTASE 2"/>
    <property type="match status" value="1"/>
</dbReference>
<dbReference type="InterPro" id="IPR036314">
    <property type="entry name" value="SOD_C_sf"/>
</dbReference>
<comment type="function">
    <text evidence="2">Destroys superoxide anion radicals which are normally produced within the cells and which are toxic to biological systems.</text>
</comment>
<evidence type="ECO:0000256" key="10">
    <source>
        <dbReference type="ARBA" id="ARBA00023002"/>
    </source>
</evidence>
<dbReference type="Proteomes" id="UP000781932">
    <property type="component" value="Unassembled WGS sequence"/>
</dbReference>
<evidence type="ECO:0000256" key="14">
    <source>
        <dbReference type="SAM" id="MobiDB-lite"/>
    </source>
</evidence>
<evidence type="ECO:0000256" key="11">
    <source>
        <dbReference type="ARBA" id="ARBA00023128"/>
    </source>
</evidence>
<comment type="similarity">
    <text evidence="4">Belongs to the iron/manganese superoxide dismutase family.</text>
</comment>
<dbReference type="SUPFAM" id="SSF46609">
    <property type="entry name" value="Fe,Mn superoxide dismutase (SOD), N-terminal domain"/>
    <property type="match status" value="1"/>
</dbReference>
<dbReference type="Gene3D" id="3.55.40.20">
    <property type="entry name" value="Iron/manganese superoxide dismutase, C-terminal domain"/>
    <property type="match status" value="1"/>
</dbReference>
<dbReference type="GeneID" id="62168905"/>
<comment type="catalytic activity">
    <reaction evidence="13">
        <text>2 superoxide + 2 H(+) = H2O2 + O2</text>
        <dbReference type="Rhea" id="RHEA:20696"/>
        <dbReference type="ChEBI" id="CHEBI:15378"/>
        <dbReference type="ChEBI" id="CHEBI:15379"/>
        <dbReference type="ChEBI" id="CHEBI:16240"/>
        <dbReference type="ChEBI" id="CHEBI:18421"/>
        <dbReference type="EC" id="1.15.1.1"/>
    </reaction>
</comment>
<dbReference type="InterPro" id="IPR050265">
    <property type="entry name" value="Fe/Mn_Superoxide_Dismutase"/>
</dbReference>
<dbReference type="SUPFAM" id="SSF54695">
    <property type="entry name" value="POZ domain"/>
    <property type="match status" value="1"/>
</dbReference>
<accession>A0A9P6HS93</accession>
<reference evidence="16" key="1">
    <citation type="submission" date="2020-03" db="EMBL/GenBank/DDBJ databases">
        <authorList>
            <person name="He L."/>
        </authorList>
    </citation>
    <scope>NUCLEOTIDE SEQUENCE</scope>
    <source>
        <strain evidence="16">CkLH20</strain>
    </source>
</reference>
<name>A0A9P6HS93_9PEZI</name>
<dbReference type="OrthoDB" id="239262at2759"/>
<keyword evidence="9" id="KW-0809">Transit peptide</keyword>
<evidence type="ECO:0000259" key="15">
    <source>
        <dbReference type="PROSITE" id="PS50097"/>
    </source>
</evidence>
<protein>
    <recommendedName>
        <fullName evidence="7">Superoxide dismutase [Mn], mitochondrial</fullName>
        <ecNumber evidence="6">1.15.1.1</ecNumber>
    </recommendedName>
</protein>
<dbReference type="InterPro" id="IPR036324">
    <property type="entry name" value="Mn/Fe_SOD_N_sf"/>
</dbReference>
<dbReference type="GO" id="GO:0030145">
    <property type="term" value="F:manganese ion binding"/>
    <property type="evidence" value="ECO:0007669"/>
    <property type="project" value="TreeGrafter"/>
</dbReference>
<dbReference type="InterPro" id="IPR019831">
    <property type="entry name" value="Mn/Fe_SOD_N"/>
</dbReference>
<evidence type="ECO:0000256" key="8">
    <source>
        <dbReference type="ARBA" id="ARBA00022723"/>
    </source>
</evidence>
<dbReference type="RefSeq" id="XP_038738864.1">
    <property type="nucleotide sequence ID" value="XM_038895831.1"/>
</dbReference>
<keyword evidence="17" id="KW-1185">Reference proteome</keyword>
<dbReference type="PANTHER" id="PTHR11404:SF29">
    <property type="entry name" value="SUPEROXIDE DISMUTASE"/>
    <property type="match status" value="1"/>
</dbReference>
<comment type="cofactor">
    <cofactor evidence="1">
        <name>Mn(2+)</name>
        <dbReference type="ChEBI" id="CHEBI:29035"/>
    </cofactor>
</comment>
<evidence type="ECO:0000256" key="2">
    <source>
        <dbReference type="ARBA" id="ARBA00002170"/>
    </source>
</evidence>
<dbReference type="PROSITE" id="PS50097">
    <property type="entry name" value="BTB"/>
    <property type="match status" value="1"/>
</dbReference>
<gene>
    <name evidence="16" type="ORF">CkaCkLH20_13120</name>
</gene>
<dbReference type="PROSITE" id="PS00088">
    <property type="entry name" value="SOD_MN"/>
    <property type="match status" value="1"/>
</dbReference>
<dbReference type="InterPro" id="IPR000210">
    <property type="entry name" value="BTB/POZ_dom"/>
</dbReference>
<evidence type="ECO:0000313" key="17">
    <source>
        <dbReference type="Proteomes" id="UP000781932"/>
    </source>
</evidence>
<sequence>MASSSTATASYVPNDFAQQIQYVEMTDPPQLSVQTYSLPPLPYAYTALEPHISAEIMVLHHDKHHQAYVTNLNAALSNYSKAVADANIPDQIALQNLIKFNGGGHINHSLFWKNLAPADTKDASEPEGSAPSLVKNIKSTFGSLAGFTTAFSAALMGIQGSGWGWLVKAPGEEGGLRIVTTKDQDPVVGGEVPIIGIDMWEHAYYLQYQNGKMTYIDNVWKIINWTSAEERFQGSHMSVDAVEELKSSLKQLYYDPEFSDLTIASCDFEYRVHKAIVCPRSAYFAKQCRDVKSKAASDGYLNLSDDDPQAVGMAVRYFYHLDYPSESSDRLHANGLPNSNGQNNGHATDDDGPNESVKSDDQPIEKDAKSEDLVESLDDFLPPQPQRLSKKQKKRAKAHAKENGVLGSPSPQGDSVSSLIAIDSSLSQTQENHNEGGGAVLEAKQSPAHRVEEFVSKSNGVEAAANKSLVLHANVYALSRKYDISGLRSLAFDKFKSEADSQWQTEEFLHAANKIYTSCSDCDDDRKMKDVVVGMITRHGELMDQAEMQKVMRTLPKDMMFDILMQVRQQGGFSV</sequence>
<evidence type="ECO:0000256" key="1">
    <source>
        <dbReference type="ARBA" id="ARBA00001936"/>
    </source>
</evidence>
<evidence type="ECO:0000256" key="12">
    <source>
        <dbReference type="ARBA" id="ARBA00023211"/>
    </source>
</evidence>
<evidence type="ECO:0000256" key="4">
    <source>
        <dbReference type="ARBA" id="ARBA00008714"/>
    </source>
</evidence>
<evidence type="ECO:0000256" key="6">
    <source>
        <dbReference type="ARBA" id="ARBA00012682"/>
    </source>
</evidence>
<dbReference type="GO" id="GO:0005759">
    <property type="term" value="C:mitochondrial matrix"/>
    <property type="evidence" value="ECO:0007669"/>
    <property type="project" value="UniProtKB-SubCell"/>
</dbReference>
<keyword evidence="12" id="KW-0464">Manganese</keyword>
<dbReference type="AlphaFoldDB" id="A0A9P6HS93"/>
<evidence type="ECO:0000256" key="7">
    <source>
        <dbReference type="ARBA" id="ARBA00014518"/>
    </source>
</evidence>
<dbReference type="Pfam" id="PF00081">
    <property type="entry name" value="Sod_Fe_N"/>
    <property type="match status" value="1"/>
</dbReference>
<feature type="compositionally biased region" description="Polar residues" evidence="14">
    <location>
        <begin position="336"/>
        <end position="346"/>
    </location>
</feature>